<dbReference type="EMBL" id="FOUP01000006">
    <property type="protein sequence ID" value="SFN69747.1"/>
    <property type="molecule type" value="Genomic_DNA"/>
</dbReference>
<dbReference type="InterPro" id="IPR023393">
    <property type="entry name" value="START-like_dom_sf"/>
</dbReference>
<dbReference type="Proteomes" id="UP000199398">
    <property type="component" value="Unassembled WGS sequence"/>
</dbReference>
<evidence type="ECO:0000313" key="3">
    <source>
        <dbReference type="EMBL" id="RKT86465.1"/>
    </source>
</evidence>
<dbReference type="AlphaFoldDB" id="A0A1I5B4Y3"/>
<gene>
    <name evidence="3" type="ORF">ATL45_4842</name>
    <name evidence="4" type="ORF">SAMN05421805_106116</name>
</gene>
<reference evidence="3 6" key="2">
    <citation type="submission" date="2018-10" db="EMBL/GenBank/DDBJ databases">
        <title>Sequencing the genomes of 1000 actinobacteria strains.</title>
        <authorList>
            <person name="Klenk H.-P."/>
        </authorList>
    </citation>
    <scope>NUCLEOTIDE SEQUENCE [LARGE SCALE GENOMIC DNA]</scope>
    <source>
        <strain evidence="3 6">DSM 45119</strain>
    </source>
</reference>
<comment type="similarity">
    <text evidence="1">Belongs to the AHA1 family.</text>
</comment>
<accession>A0A1I5B4Y3</accession>
<sequence length="152" mass="16673">MIHGTFSVERDFAAPVERVWAGYADPEIRSRWHLLPGRDSRHELDFRVGGSESLTGSFAPMGKVEQIANVARFHDIVEGERIVASYEAVVNGVLRWVSLLTLEFAATATGTLLTHTEQYAFLAWTGDGADDVAHLKGSIPLRLNALASLVEP</sequence>
<evidence type="ECO:0000259" key="2">
    <source>
        <dbReference type="Pfam" id="PF08327"/>
    </source>
</evidence>
<dbReference type="RefSeq" id="WP_211841271.1">
    <property type="nucleotide sequence ID" value="NZ_FOUP01000006.1"/>
</dbReference>
<feature type="domain" description="Activator of Hsp90 ATPase homologue 1/2-like C-terminal" evidence="2">
    <location>
        <begin position="13"/>
        <end position="125"/>
    </location>
</feature>
<dbReference type="STRING" id="455193.SAMN05421805_106116"/>
<dbReference type="InterPro" id="IPR013538">
    <property type="entry name" value="ASHA1/2-like_C"/>
</dbReference>
<dbReference type="Gene3D" id="3.30.530.20">
    <property type="match status" value="1"/>
</dbReference>
<dbReference type="EMBL" id="RBXX01000002">
    <property type="protein sequence ID" value="RKT86465.1"/>
    <property type="molecule type" value="Genomic_DNA"/>
</dbReference>
<evidence type="ECO:0000313" key="5">
    <source>
        <dbReference type="Proteomes" id="UP000199398"/>
    </source>
</evidence>
<name>A0A1I5B4Y3_9PSEU</name>
<dbReference type="Proteomes" id="UP000270697">
    <property type="component" value="Unassembled WGS sequence"/>
</dbReference>
<dbReference type="Pfam" id="PF08327">
    <property type="entry name" value="AHSA1"/>
    <property type="match status" value="1"/>
</dbReference>
<protein>
    <submittedName>
        <fullName evidence="4">Uncharacterized conserved protein YndB, AHSA1/START domain</fullName>
    </submittedName>
    <submittedName>
        <fullName evidence="3">Uncharacterized protein YndB with AHSA1/START domain</fullName>
    </submittedName>
</protein>
<proteinExistence type="inferred from homology"/>
<organism evidence="4 5">
    <name type="scientific">Saccharopolyspora antimicrobica</name>
    <dbReference type="NCBI Taxonomy" id="455193"/>
    <lineage>
        <taxon>Bacteria</taxon>
        <taxon>Bacillati</taxon>
        <taxon>Actinomycetota</taxon>
        <taxon>Actinomycetes</taxon>
        <taxon>Pseudonocardiales</taxon>
        <taxon>Pseudonocardiaceae</taxon>
        <taxon>Saccharopolyspora</taxon>
    </lineage>
</organism>
<dbReference type="SUPFAM" id="SSF55961">
    <property type="entry name" value="Bet v1-like"/>
    <property type="match status" value="1"/>
</dbReference>
<evidence type="ECO:0000313" key="6">
    <source>
        <dbReference type="Proteomes" id="UP000270697"/>
    </source>
</evidence>
<evidence type="ECO:0000313" key="4">
    <source>
        <dbReference type="EMBL" id="SFN69747.1"/>
    </source>
</evidence>
<evidence type="ECO:0000256" key="1">
    <source>
        <dbReference type="ARBA" id="ARBA00006817"/>
    </source>
</evidence>
<reference evidence="4 5" key="1">
    <citation type="submission" date="2016-10" db="EMBL/GenBank/DDBJ databases">
        <authorList>
            <person name="de Groot N.N."/>
        </authorList>
    </citation>
    <scope>NUCLEOTIDE SEQUENCE [LARGE SCALE GENOMIC DNA]</scope>
    <source>
        <strain evidence="4 5">CPCC 201259</strain>
    </source>
</reference>
<keyword evidence="6" id="KW-1185">Reference proteome</keyword>